<feature type="domain" description="ABC transmembrane type-2" evidence="9">
    <location>
        <begin position="142"/>
        <end position="387"/>
    </location>
</feature>
<comment type="subcellular location">
    <subcellularLocation>
        <location evidence="1">Cell membrane</location>
        <topology evidence="1">Multi-pass membrane protein</topology>
    </subcellularLocation>
</comment>
<evidence type="ECO:0000256" key="2">
    <source>
        <dbReference type="ARBA" id="ARBA00007783"/>
    </source>
</evidence>
<keyword evidence="5 8" id="KW-0812">Transmembrane</keyword>
<feature type="transmembrane region" description="Helical" evidence="8">
    <location>
        <begin position="362"/>
        <end position="382"/>
    </location>
</feature>
<dbReference type="PROSITE" id="PS51012">
    <property type="entry name" value="ABC_TM2"/>
    <property type="match status" value="1"/>
</dbReference>
<comment type="caution">
    <text evidence="10">The sequence shown here is derived from an EMBL/GenBank/DDBJ whole genome shotgun (WGS) entry which is preliminary data.</text>
</comment>
<keyword evidence="4" id="KW-1003">Cell membrane</keyword>
<dbReference type="PANTHER" id="PTHR30294">
    <property type="entry name" value="MEMBRANE COMPONENT OF ABC TRANSPORTER YHHJ-RELATED"/>
    <property type="match status" value="1"/>
</dbReference>
<dbReference type="RefSeq" id="WP_246544912.1">
    <property type="nucleotide sequence ID" value="NZ_BSFJ01000017.1"/>
</dbReference>
<dbReference type="AlphaFoldDB" id="A0A9W6JAP8"/>
<dbReference type="GO" id="GO:0005886">
    <property type="term" value="C:plasma membrane"/>
    <property type="evidence" value="ECO:0007669"/>
    <property type="project" value="UniProtKB-SubCell"/>
</dbReference>
<evidence type="ECO:0000313" key="11">
    <source>
        <dbReference type="Proteomes" id="UP001143370"/>
    </source>
</evidence>
<protein>
    <submittedName>
        <fullName evidence="10">Membrane protein</fullName>
    </submittedName>
</protein>
<proteinExistence type="inferred from homology"/>
<evidence type="ECO:0000256" key="4">
    <source>
        <dbReference type="ARBA" id="ARBA00022475"/>
    </source>
</evidence>
<keyword evidence="3" id="KW-0813">Transport</keyword>
<feature type="transmembrane region" description="Helical" evidence="8">
    <location>
        <begin position="192"/>
        <end position="217"/>
    </location>
</feature>
<reference evidence="10" key="2">
    <citation type="submission" date="2023-01" db="EMBL/GenBank/DDBJ databases">
        <authorList>
            <person name="Sun Q."/>
            <person name="Evtushenko L."/>
        </authorList>
    </citation>
    <scope>NUCLEOTIDE SEQUENCE</scope>
    <source>
        <strain evidence="10">VKM B-2484</strain>
    </source>
</reference>
<feature type="transmembrane region" description="Helical" evidence="8">
    <location>
        <begin position="274"/>
        <end position="298"/>
    </location>
</feature>
<keyword evidence="7 8" id="KW-0472">Membrane</keyword>
<evidence type="ECO:0000256" key="5">
    <source>
        <dbReference type="ARBA" id="ARBA00022692"/>
    </source>
</evidence>
<feature type="transmembrane region" description="Helical" evidence="8">
    <location>
        <begin position="238"/>
        <end position="262"/>
    </location>
</feature>
<dbReference type="InterPro" id="IPR051449">
    <property type="entry name" value="ABC-2_transporter_component"/>
</dbReference>
<dbReference type="Gene3D" id="3.40.1710.10">
    <property type="entry name" value="abc type-2 transporter like domain"/>
    <property type="match status" value="1"/>
</dbReference>
<dbReference type="EMBL" id="BSFJ01000017">
    <property type="protein sequence ID" value="GLK72539.1"/>
    <property type="molecule type" value="Genomic_DNA"/>
</dbReference>
<comment type="similarity">
    <text evidence="2">Belongs to the ABC-2 integral membrane protein family.</text>
</comment>
<dbReference type="InterPro" id="IPR013525">
    <property type="entry name" value="ABC2_TM"/>
</dbReference>
<dbReference type="InterPro" id="IPR047817">
    <property type="entry name" value="ABC2_TM_bact-type"/>
</dbReference>
<feature type="transmembrane region" description="Helical" evidence="8">
    <location>
        <begin position="305"/>
        <end position="323"/>
    </location>
</feature>
<evidence type="ECO:0000256" key="8">
    <source>
        <dbReference type="SAM" id="Phobius"/>
    </source>
</evidence>
<dbReference type="Pfam" id="PF12698">
    <property type="entry name" value="ABC2_membrane_3"/>
    <property type="match status" value="1"/>
</dbReference>
<keyword evidence="11" id="KW-1185">Reference proteome</keyword>
<evidence type="ECO:0000313" key="10">
    <source>
        <dbReference type="EMBL" id="GLK72539.1"/>
    </source>
</evidence>
<evidence type="ECO:0000256" key="3">
    <source>
        <dbReference type="ARBA" id="ARBA00022448"/>
    </source>
</evidence>
<sequence length="392" mass="41534">MRTGRLAGLLARLARIWRLGIKELYSLRSDPVLAGLILYTFTVAVYTVSAGARFEVENAAVAVVDEDHSALSRRLRDALLPPFFKPAVLIGADGIDAAMDAGRFVFVVEIPPKFEHDLIAGRDPEIQLDIDATAMSQAGNGAAYIQNILQQEVAAALAATSAAMSAATSAATAAAPVNVVIRPKFNPNLTSAWFTAVMQVINNVTMLAVILSGAALIREREHGTIEHLLVMPVTPIEIMLAKIWANGLVIVVAATLSLVVVVERLLGVPVQGSVPLFVASMLVYQFSVTALGILVATVSTSMAQFGLVVMPILIVMNLLSGSTTPMESMPVWLQNVMQLSPSTHFVALSQAVLYRGAGLSVIWPNLLALAAIGAAFFGLAALRFRKALQAAG</sequence>
<dbReference type="PANTHER" id="PTHR30294:SF47">
    <property type="entry name" value="INNER MEMBRANE TRANSPORT PERMEASE YHHJ"/>
    <property type="match status" value="1"/>
</dbReference>
<evidence type="ECO:0000256" key="1">
    <source>
        <dbReference type="ARBA" id="ARBA00004651"/>
    </source>
</evidence>
<accession>A0A9W6JAP8</accession>
<evidence type="ECO:0000256" key="6">
    <source>
        <dbReference type="ARBA" id="ARBA00022989"/>
    </source>
</evidence>
<evidence type="ECO:0000256" key="7">
    <source>
        <dbReference type="ARBA" id="ARBA00023136"/>
    </source>
</evidence>
<organism evidence="10 11">
    <name type="scientific">Ancylobacter dichloromethanicus</name>
    <dbReference type="NCBI Taxonomy" id="518825"/>
    <lineage>
        <taxon>Bacteria</taxon>
        <taxon>Pseudomonadati</taxon>
        <taxon>Pseudomonadota</taxon>
        <taxon>Alphaproteobacteria</taxon>
        <taxon>Hyphomicrobiales</taxon>
        <taxon>Xanthobacteraceae</taxon>
        <taxon>Ancylobacter</taxon>
    </lineage>
</organism>
<reference evidence="10" key="1">
    <citation type="journal article" date="2014" name="Int. J. Syst. Evol. Microbiol.">
        <title>Complete genome sequence of Corynebacterium casei LMG S-19264T (=DSM 44701T), isolated from a smear-ripened cheese.</title>
        <authorList>
            <consortium name="US DOE Joint Genome Institute (JGI-PGF)"/>
            <person name="Walter F."/>
            <person name="Albersmeier A."/>
            <person name="Kalinowski J."/>
            <person name="Ruckert C."/>
        </authorList>
    </citation>
    <scope>NUCLEOTIDE SEQUENCE</scope>
    <source>
        <strain evidence="10">VKM B-2484</strain>
    </source>
</reference>
<name>A0A9W6JAP8_9HYPH</name>
<evidence type="ECO:0000259" key="9">
    <source>
        <dbReference type="PROSITE" id="PS51012"/>
    </source>
</evidence>
<dbReference type="GO" id="GO:0140359">
    <property type="term" value="F:ABC-type transporter activity"/>
    <property type="evidence" value="ECO:0007669"/>
    <property type="project" value="InterPro"/>
</dbReference>
<gene>
    <name evidence="10" type="primary">yhhJ_2</name>
    <name evidence="10" type="ORF">GCM10017643_26550</name>
</gene>
<dbReference type="Proteomes" id="UP001143370">
    <property type="component" value="Unassembled WGS sequence"/>
</dbReference>
<keyword evidence="6 8" id="KW-1133">Transmembrane helix</keyword>